<dbReference type="EMBL" id="VIFK01000010">
    <property type="protein sequence ID" value="TQF00552.1"/>
    <property type="molecule type" value="Genomic_DNA"/>
</dbReference>
<sequence>MSATSETVIGMLVLVPAFMAVDYLGRLADIERATIMGARYAAWEHATGTPSREVVQDRIHGSDHAGLISARAIADAGVSANPMHQALNGPLIDPDDEMAISTRPPASSSDLPGTGPGSAAIAHGRYVPGAVRIGGLSGQMLNLPKAPLSVHRHRVTVNGLPLESDEADDVSPITLSATHGRLERDWQAHSDREFQRRTEEIVASEPISLLTRPAPLLGRFPIFKEGRYARTTDFIPPSSVLSRSR</sequence>
<reference evidence="2 3" key="1">
    <citation type="submission" date="2019-06" db="EMBL/GenBank/DDBJ databases">
        <title>Metagenome assembled Genome of Spiribacter salinus SL48-SHIP from the microbial mat of Salt Lake 48 (Novosibirsk region, Russia).</title>
        <authorList>
            <person name="Shipova A."/>
            <person name="Rozanov A.S."/>
            <person name="Bryanskaya A.V."/>
            <person name="Peltek S.E."/>
        </authorList>
    </citation>
    <scope>NUCLEOTIDE SEQUENCE [LARGE SCALE GENOMIC DNA]</scope>
    <source>
        <strain evidence="2">SL48-SHIP-2</strain>
    </source>
</reference>
<evidence type="ECO:0000313" key="3">
    <source>
        <dbReference type="Proteomes" id="UP000315400"/>
    </source>
</evidence>
<proteinExistence type="predicted"/>
<comment type="caution">
    <text evidence="2">The sequence shown here is derived from an EMBL/GenBank/DDBJ whole genome shotgun (WGS) entry which is preliminary data.</text>
</comment>
<dbReference type="AlphaFoldDB" id="A0A540VUX4"/>
<name>A0A540VUX4_9GAMM</name>
<accession>A0A540VUX4</accession>
<protein>
    <submittedName>
        <fullName evidence="2">Uncharacterized protein</fullName>
    </submittedName>
</protein>
<gene>
    <name evidence="2" type="ORF">FKY71_02985</name>
</gene>
<evidence type="ECO:0000313" key="2">
    <source>
        <dbReference type="EMBL" id="TQF00552.1"/>
    </source>
</evidence>
<organism evidence="2 3">
    <name type="scientific">Spiribacter salinus</name>
    <dbReference type="NCBI Taxonomy" id="1335746"/>
    <lineage>
        <taxon>Bacteria</taxon>
        <taxon>Pseudomonadati</taxon>
        <taxon>Pseudomonadota</taxon>
        <taxon>Gammaproteobacteria</taxon>
        <taxon>Chromatiales</taxon>
        <taxon>Ectothiorhodospiraceae</taxon>
        <taxon>Spiribacter</taxon>
    </lineage>
</organism>
<feature type="region of interest" description="Disordered" evidence="1">
    <location>
        <begin position="98"/>
        <end position="120"/>
    </location>
</feature>
<dbReference type="STRING" id="1260251.SPISAL_03670"/>
<evidence type="ECO:0000256" key="1">
    <source>
        <dbReference type="SAM" id="MobiDB-lite"/>
    </source>
</evidence>
<dbReference type="Proteomes" id="UP000315400">
    <property type="component" value="Unassembled WGS sequence"/>
</dbReference>